<proteinExistence type="predicted"/>
<gene>
    <name evidence="9" type="ORF">LX12_002428</name>
</gene>
<feature type="transmembrane region" description="Helical" evidence="7">
    <location>
        <begin position="197"/>
        <end position="215"/>
    </location>
</feature>
<feature type="transmembrane region" description="Helical" evidence="7">
    <location>
        <begin position="357"/>
        <end position="380"/>
    </location>
</feature>
<feature type="domain" description="Major facilitator superfamily (MFS) profile" evidence="8">
    <location>
        <begin position="10"/>
        <end position="459"/>
    </location>
</feature>
<accession>A0ABT1H1Y5</accession>
<keyword evidence="6 7" id="KW-0472">Membrane</keyword>
<reference evidence="9 10" key="1">
    <citation type="submission" date="2022-06" db="EMBL/GenBank/DDBJ databases">
        <title>Genomic Encyclopedia of Archaeal and Bacterial Type Strains, Phase II (KMG-II): from individual species to whole genera.</title>
        <authorList>
            <person name="Goeker M."/>
        </authorList>
    </citation>
    <scope>NUCLEOTIDE SEQUENCE [LARGE SCALE GENOMIC DNA]</scope>
    <source>
        <strain evidence="9 10">DSM 45037</strain>
    </source>
</reference>
<feature type="transmembrane region" description="Helical" evidence="7">
    <location>
        <begin position="300"/>
        <end position="318"/>
    </location>
</feature>
<evidence type="ECO:0000256" key="6">
    <source>
        <dbReference type="ARBA" id="ARBA00023136"/>
    </source>
</evidence>
<keyword evidence="4 7" id="KW-0812">Transmembrane</keyword>
<evidence type="ECO:0000256" key="5">
    <source>
        <dbReference type="ARBA" id="ARBA00022989"/>
    </source>
</evidence>
<protein>
    <submittedName>
        <fullName evidence="9">Drug resistance transporter, EmrB/QacA subfamily</fullName>
    </submittedName>
</protein>
<evidence type="ECO:0000256" key="7">
    <source>
        <dbReference type="SAM" id="Phobius"/>
    </source>
</evidence>
<feature type="transmembrane region" description="Helical" evidence="7">
    <location>
        <begin position="163"/>
        <end position="185"/>
    </location>
</feature>
<comment type="caution">
    <text evidence="9">The sequence shown here is derived from an EMBL/GenBank/DDBJ whole genome shotgun (WGS) entry which is preliminary data.</text>
</comment>
<comment type="subcellular location">
    <subcellularLocation>
        <location evidence="1">Cell membrane</location>
        <topology evidence="1">Multi-pass membrane protein</topology>
    </subcellularLocation>
</comment>
<dbReference type="SUPFAM" id="SSF103473">
    <property type="entry name" value="MFS general substrate transporter"/>
    <property type="match status" value="1"/>
</dbReference>
<keyword evidence="3" id="KW-1003">Cell membrane</keyword>
<keyword evidence="5 7" id="KW-1133">Transmembrane helix</keyword>
<feature type="transmembrane region" description="Helical" evidence="7">
    <location>
        <begin position="101"/>
        <end position="123"/>
    </location>
</feature>
<keyword evidence="2" id="KW-0813">Transport</keyword>
<feature type="transmembrane region" description="Helical" evidence="7">
    <location>
        <begin position="401"/>
        <end position="421"/>
    </location>
</feature>
<feature type="transmembrane region" description="Helical" evidence="7">
    <location>
        <begin position="77"/>
        <end position="95"/>
    </location>
</feature>
<dbReference type="InterPro" id="IPR004638">
    <property type="entry name" value="EmrB-like"/>
</dbReference>
<feature type="transmembrane region" description="Helical" evidence="7">
    <location>
        <begin position="267"/>
        <end position="288"/>
    </location>
</feature>
<feature type="transmembrane region" description="Helical" evidence="7">
    <location>
        <begin position="433"/>
        <end position="453"/>
    </location>
</feature>
<evidence type="ECO:0000313" key="10">
    <source>
        <dbReference type="Proteomes" id="UP001205740"/>
    </source>
</evidence>
<evidence type="ECO:0000313" key="9">
    <source>
        <dbReference type="EMBL" id="MCP2161233.1"/>
    </source>
</evidence>
<dbReference type="Gene3D" id="1.20.1250.20">
    <property type="entry name" value="MFS general substrate transporter like domains"/>
    <property type="match status" value="1"/>
</dbReference>
<dbReference type="RefSeq" id="WP_253654811.1">
    <property type="nucleotide sequence ID" value="NZ_BAAAOE010000002.1"/>
</dbReference>
<dbReference type="PROSITE" id="PS51257">
    <property type="entry name" value="PROKAR_LIPOPROTEIN"/>
    <property type="match status" value="1"/>
</dbReference>
<feature type="transmembrane region" description="Helical" evidence="7">
    <location>
        <begin position="135"/>
        <end position="157"/>
    </location>
</feature>
<organism evidence="9 10">
    <name type="scientific">Williamsia serinedens</name>
    <dbReference type="NCBI Taxonomy" id="391736"/>
    <lineage>
        <taxon>Bacteria</taxon>
        <taxon>Bacillati</taxon>
        <taxon>Actinomycetota</taxon>
        <taxon>Actinomycetes</taxon>
        <taxon>Mycobacteriales</taxon>
        <taxon>Nocardiaceae</taxon>
        <taxon>Williamsia</taxon>
    </lineage>
</organism>
<feature type="transmembrane region" description="Helical" evidence="7">
    <location>
        <begin position="227"/>
        <end position="246"/>
    </location>
</feature>
<dbReference type="InterPro" id="IPR036259">
    <property type="entry name" value="MFS_trans_sf"/>
</dbReference>
<dbReference type="PANTHER" id="PTHR42718:SF46">
    <property type="entry name" value="BLR6921 PROTEIN"/>
    <property type="match status" value="1"/>
</dbReference>
<sequence length="477" mass="48297">MSFRPSSSLVLAAVLGCQLMVVVDATIVNVALPDIQRALGFSSASLSWVLNAYTLVFGGLLLLGARLGDILGRRRTFLTGVALFAIASATGGVATDAAVLLAARAVQGVGAAVAAPAALALLMTRFPQPADRARALGLFTAVSLGGFSIGLVTGGMLVQWLDWRWVMFVNVPIGVLVLVAGAIALPATARERRPFDLAGAVLSTGGVGALVFGLVRAAEAGWSAPSTLVPLIVGVAALAAFVAAESRAAEPITPLRIFADRGRSSAYAGRLLMVAGFMGLMFFLTQFMQDVLGFGPLTTGLAYLPMTMGTLAATQFSARWASTRIGPRPLLLVGFAMAAAGTGWLTTIGPGSVYTDFVGAMVLVGVGGGLAFFSLTTAALRGVDPADAGAASGMVNAVQQLGGALGVAVLVSVFGAATHAAGGDAAAVFTSGVQATFWVSTGLLLGGMVLMALTQPWRTDRPVDAEPSAAEAELAAA</sequence>
<dbReference type="Proteomes" id="UP001205740">
    <property type="component" value="Unassembled WGS sequence"/>
</dbReference>
<dbReference type="Gene3D" id="1.20.1720.10">
    <property type="entry name" value="Multidrug resistance protein D"/>
    <property type="match status" value="1"/>
</dbReference>
<evidence type="ECO:0000259" key="8">
    <source>
        <dbReference type="PROSITE" id="PS50850"/>
    </source>
</evidence>
<dbReference type="Pfam" id="PF07690">
    <property type="entry name" value="MFS_1"/>
    <property type="match status" value="1"/>
</dbReference>
<feature type="transmembrane region" description="Helical" evidence="7">
    <location>
        <begin position="330"/>
        <end position="351"/>
    </location>
</feature>
<dbReference type="NCBIfam" id="TIGR00711">
    <property type="entry name" value="efflux_EmrB"/>
    <property type="match status" value="1"/>
</dbReference>
<dbReference type="PROSITE" id="PS50850">
    <property type="entry name" value="MFS"/>
    <property type="match status" value="1"/>
</dbReference>
<dbReference type="CDD" id="cd17321">
    <property type="entry name" value="MFS_MMR_MDR_like"/>
    <property type="match status" value="1"/>
</dbReference>
<dbReference type="EMBL" id="JAMTCG010000004">
    <property type="protein sequence ID" value="MCP2161233.1"/>
    <property type="molecule type" value="Genomic_DNA"/>
</dbReference>
<dbReference type="InterPro" id="IPR011701">
    <property type="entry name" value="MFS"/>
</dbReference>
<evidence type="ECO:0000256" key="2">
    <source>
        <dbReference type="ARBA" id="ARBA00022448"/>
    </source>
</evidence>
<evidence type="ECO:0000256" key="3">
    <source>
        <dbReference type="ARBA" id="ARBA00022475"/>
    </source>
</evidence>
<keyword evidence="10" id="KW-1185">Reference proteome</keyword>
<dbReference type="InterPro" id="IPR020846">
    <property type="entry name" value="MFS_dom"/>
</dbReference>
<evidence type="ECO:0000256" key="4">
    <source>
        <dbReference type="ARBA" id="ARBA00022692"/>
    </source>
</evidence>
<feature type="transmembrane region" description="Helical" evidence="7">
    <location>
        <begin position="41"/>
        <end position="65"/>
    </location>
</feature>
<name>A0ABT1H1Y5_9NOCA</name>
<dbReference type="PANTHER" id="PTHR42718">
    <property type="entry name" value="MAJOR FACILITATOR SUPERFAMILY MULTIDRUG TRANSPORTER MFSC"/>
    <property type="match status" value="1"/>
</dbReference>
<evidence type="ECO:0000256" key="1">
    <source>
        <dbReference type="ARBA" id="ARBA00004651"/>
    </source>
</evidence>